<sequence length="226" mass="25150">MRRKIEKEKGEQRCCRRPGYHHQTGSGGLLASTSNSSLPHHRTGTSSFLSLILAAHCTRSNPRPLLYLGSLHLQPELKTMAPPRVFYPPPLQVLRLPYGLTPAPAQTCTSSPPRSPSGSLLLRWHQWLQEPASSTSISSPQLRFLEVHHSSLPHLLYLPSPRAQVRSSISSLSLSHTLLSPFSSSCRSRVLPSRHRELPLFCYLGLEFGSTSVVFNPPQTRPPRQS</sequence>
<name>A0A2I0KQL9_PUNGR</name>
<comment type="caution">
    <text evidence="2">The sequence shown here is derived from an EMBL/GenBank/DDBJ whole genome shotgun (WGS) entry which is preliminary data.</text>
</comment>
<proteinExistence type="predicted"/>
<keyword evidence="3" id="KW-1185">Reference proteome</keyword>
<organism evidence="2 3">
    <name type="scientific">Punica granatum</name>
    <name type="common">Pomegranate</name>
    <dbReference type="NCBI Taxonomy" id="22663"/>
    <lineage>
        <taxon>Eukaryota</taxon>
        <taxon>Viridiplantae</taxon>
        <taxon>Streptophyta</taxon>
        <taxon>Embryophyta</taxon>
        <taxon>Tracheophyta</taxon>
        <taxon>Spermatophyta</taxon>
        <taxon>Magnoliopsida</taxon>
        <taxon>eudicotyledons</taxon>
        <taxon>Gunneridae</taxon>
        <taxon>Pentapetalae</taxon>
        <taxon>rosids</taxon>
        <taxon>malvids</taxon>
        <taxon>Myrtales</taxon>
        <taxon>Lythraceae</taxon>
        <taxon>Punica</taxon>
    </lineage>
</organism>
<accession>A0A2I0KQL9</accession>
<evidence type="ECO:0000256" key="1">
    <source>
        <dbReference type="SAM" id="MobiDB-lite"/>
    </source>
</evidence>
<evidence type="ECO:0000313" key="2">
    <source>
        <dbReference type="EMBL" id="PKI70739.1"/>
    </source>
</evidence>
<dbReference type="Proteomes" id="UP000233551">
    <property type="component" value="Unassembled WGS sequence"/>
</dbReference>
<feature type="compositionally biased region" description="Basic and acidic residues" evidence="1">
    <location>
        <begin position="1"/>
        <end position="14"/>
    </location>
</feature>
<protein>
    <submittedName>
        <fullName evidence="2">Uncharacterized protein</fullName>
    </submittedName>
</protein>
<dbReference type="EMBL" id="PGOL01000434">
    <property type="protein sequence ID" value="PKI70739.1"/>
    <property type="molecule type" value="Genomic_DNA"/>
</dbReference>
<gene>
    <name evidence="2" type="ORF">CRG98_008972</name>
</gene>
<dbReference type="AlphaFoldDB" id="A0A2I0KQL9"/>
<reference evidence="2 3" key="1">
    <citation type="submission" date="2017-11" db="EMBL/GenBank/DDBJ databases">
        <title>De-novo sequencing of pomegranate (Punica granatum L.) genome.</title>
        <authorList>
            <person name="Akparov Z."/>
            <person name="Amiraslanov A."/>
            <person name="Hajiyeva S."/>
            <person name="Abbasov M."/>
            <person name="Kaur K."/>
            <person name="Hamwieh A."/>
            <person name="Solovyev V."/>
            <person name="Salamov A."/>
            <person name="Braich B."/>
            <person name="Kosarev P."/>
            <person name="Mahmoud A."/>
            <person name="Hajiyev E."/>
            <person name="Babayeva S."/>
            <person name="Izzatullayeva V."/>
            <person name="Mammadov A."/>
            <person name="Mammadov A."/>
            <person name="Sharifova S."/>
            <person name="Ojaghi J."/>
            <person name="Eynullazada K."/>
            <person name="Bayramov B."/>
            <person name="Abdulazimova A."/>
            <person name="Shahmuradov I."/>
        </authorList>
    </citation>
    <scope>NUCLEOTIDE SEQUENCE [LARGE SCALE GENOMIC DNA]</scope>
    <source>
        <strain evidence="3">cv. AG2017</strain>
        <tissue evidence="2">Leaf</tissue>
    </source>
</reference>
<feature type="region of interest" description="Disordered" evidence="1">
    <location>
        <begin position="1"/>
        <end position="38"/>
    </location>
</feature>
<evidence type="ECO:0000313" key="3">
    <source>
        <dbReference type="Proteomes" id="UP000233551"/>
    </source>
</evidence>